<dbReference type="PANTHER" id="PTHR42905">
    <property type="entry name" value="PHOSPHOENOLPYRUVATE CARBOXYLASE"/>
    <property type="match status" value="1"/>
</dbReference>
<dbReference type="PANTHER" id="PTHR42905:SF5">
    <property type="entry name" value="CARBOXYVINYL-CARBOXYPHOSPHONATE PHOSPHORYLMUTASE, CHLOROPLASTIC"/>
    <property type="match status" value="1"/>
</dbReference>
<gene>
    <name evidence="1" type="ORF">ABH38_10500</name>
</gene>
<dbReference type="CDD" id="cd00377">
    <property type="entry name" value="ICL_PEPM"/>
    <property type="match status" value="1"/>
</dbReference>
<name>A0A0I9YAE7_9MYCO</name>
<dbReference type="PATRIC" id="fig|29311.18.peg.3273"/>
<proteinExistence type="predicted"/>
<protein>
    <submittedName>
        <fullName evidence="1">Carboxyvinyl-carboxyphosphonate phosphorylmutase</fullName>
    </submittedName>
</protein>
<keyword evidence="2" id="KW-1185">Reference proteome</keyword>
<accession>A0A0I9YAE7</accession>
<dbReference type="GO" id="GO:0016833">
    <property type="term" value="F:oxo-acid-lyase activity"/>
    <property type="evidence" value="ECO:0007669"/>
    <property type="project" value="UniProtKB-ARBA"/>
</dbReference>
<evidence type="ECO:0000313" key="2">
    <source>
        <dbReference type="Proteomes" id="UP000036334"/>
    </source>
</evidence>
<dbReference type="InterPro" id="IPR039556">
    <property type="entry name" value="ICL/PEPM"/>
</dbReference>
<dbReference type="Proteomes" id="UP000036334">
    <property type="component" value="Unassembled WGS sequence"/>
</dbReference>
<organism evidence="1 2">
    <name type="scientific">Mycobacterium haemophilum</name>
    <dbReference type="NCBI Taxonomy" id="29311"/>
    <lineage>
        <taxon>Bacteria</taxon>
        <taxon>Bacillati</taxon>
        <taxon>Actinomycetota</taxon>
        <taxon>Actinomycetes</taxon>
        <taxon>Mycobacteriales</taxon>
        <taxon>Mycobacteriaceae</taxon>
        <taxon>Mycobacterium</taxon>
    </lineage>
</organism>
<dbReference type="InterPro" id="IPR015813">
    <property type="entry name" value="Pyrv/PenolPyrv_kinase-like_dom"/>
</dbReference>
<sequence>MASLKSLLACEDLLVAPGAHDGLAARIFQRAGFRAVYMTGNGVSASLLAAPDVGLLTMTEMTAHARAIARAVQVPVIADADTGYGNRDNVARTVREYEASGVAAIHLEDQVFPKRCGAMGGIELISAEDHAAKIRAATAARSSAEFLIIGRTDARLNSGFDEALRRARCYADAGADLILIEMLQTPKEIETAVQVIDVPIMFNAVASKTPELTPRQFADLGVKVLVYPLAATLVYAATMQNFAHHLVEGNTPATFQSAALDLTEYSHVLDTP</sequence>
<dbReference type="RefSeq" id="WP_047314112.1">
    <property type="nucleotide sequence ID" value="NZ_LDPQ01000004.1"/>
</dbReference>
<reference evidence="1 2" key="1">
    <citation type="submission" date="2015-05" db="EMBL/GenBank/DDBJ databases">
        <title>Genome sequence of Mycobacterium haemophilum.</title>
        <authorList>
            <person name="Greninger A.L."/>
            <person name="Cunningham G."/>
            <person name="Miller S."/>
        </authorList>
    </citation>
    <scope>NUCLEOTIDE SEQUENCE [LARGE SCALE GENOMIC DNA]</scope>
    <source>
        <strain evidence="2">UC1</strain>
    </source>
</reference>
<dbReference type="Gene3D" id="3.20.20.60">
    <property type="entry name" value="Phosphoenolpyruvate-binding domains"/>
    <property type="match status" value="1"/>
</dbReference>
<dbReference type="SUPFAM" id="SSF51621">
    <property type="entry name" value="Phosphoenolpyruvate/pyruvate domain"/>
    <property type="match status" value="1"/>
</dbReference>
<dbReference type="InterPro" id="IPR040442">
    <property type="entry name" value="Pyrv_kinase-like_dom_sf"/>
</dbReference>
<dbReference type="EMBL" id="LDPR01000007">
    <property type="protein sequence ID" value="KLO36832.1"/>
    <property type="molecule type" value="Genomic_DNA"/>
</dbReference>
<dbReference type="Pfam" id="PF13714">
    <property type="entry name" value="PEP_mutase"/>
    <property type="match status" value="1"/>
</dbReference>
<dbReference type="AlphaFoldDB" id="A0A0I9YAE7"/>
<comment type="caution">
    <text evidence="1">The sequence shown here is derived from an EMBL/GenBank/DDBJ whole genome shotgun (WGS) entry which is preliminary data.</text>
</comment>
<dbReference type="OrthoDB" id="9771433at2"/>
<dbReference type="STRING" id="1202450.B586_11375"/>
<evidence type="ECO:0000313" key="1">
    <source>
        <dbReference type="EMBL" id="KLO36832.1"/>
    </source>
</evidence>